<reference evidence="1" key="1">
    <citation type="submission" date="2018-02" db="EMBL/GenBank/DDBJ databases">
        <title>Rhizophora mucronata_Transcriptome.</title>
        <authorList>
            <person name="Meera S.P."/>
            <person name="Sreeshan A."/>
            <person name="Augustine A."/>
        </authorList>
    </citation>
    <scope>NUCLEOTIDE SEQUENCE</scope>
    <source>
        <tissue evidence="1">Leaf</tissue>
    </source>
</reference>
<proteinExistence type="predicted"/>
<dbReference type="AlphaFoldDB" id="A0A2P2KHV9"/>
<sequence length="70" mass="7526">MVRVPVLSNTMVFTMENFSKIFPPRKSNPLVAPNEVPTSTAVGVAKPSAQGQATTCIQYRGIVTTACKDQ</sequence>
<name>A0A2P2KHV9_RHIMU</name>
<organism evidence="1">
    <name type="scientific">Rhizophora mucronata</name>
    <name type="common">Asiatic mangrove</name>
    <dbReference type="NCBI Taxonomy" id="61149"/>
    <lineage>
        <taxon>Eukaryota</taxon>
        <taxon>Viridiplantae</taxon>
        <taxon>Streptophyta</taxon>
        <taxon>Embryophyta</taxon>
        <taxon>Tracheophyta</taxon>
        <taxon>Spermatophyta</taxon>
        <taxon>Magnoliopsida</taxon>
        <taxon>eudicotyledons</taxon>
        <taxon>Gunneridae</taxon>
        <taxon>Pentapetalae</taxon>
        <taxon>rosids</taxon>
        <taxon>fabids</taxon>
        <taxon>Malpighiales</taxon>
        <taxon>Rhizophoraceae</taxon>
        <taxon>Rhizophora</taxon>
    </lineage>
</organism>
<dbReference type="EMBL" id="GGEC01024812">
    <property type="protein sequence ID" value="MBX05296.1"/>
    <property type="molecule type" value="Transcribed_RNA"/>
</dbReference>
<accession>A0A2P2KHV9</accession>
<protein>
    <submittedName>
        <fullName evidence="1">Uncharacterized protein</fullName>
    </submittedName>
</protein>
<evidence type="ECO:0000313" key="1">
    <source>
        <dbReference type="EMBL" id="MBX05296.1"/>
    </source>
</evidence>